<keyword evidence="1" id="KW-0472">Membrane</keyword>
<protein>
    <submittedName>
        <fullName evidence="3">Vanomycin resistance protein VanB</fullName>
    </submittedName>
</protein>
<dbReference type="PANTHER" id="PTHR35788:SF1">
    <property type="entry name" value="EXPORTED PROTEIN"/>
    <property type="match status" value="1"/>
</dbReference>
<evidence type="ECO:0000259" key="2">
    <source>
        <dbReference type="Pfam" id="PF12229"/>
    </source>
</evidence>
<feature type="domain" description="YoaR-like putative peptidoglycan binding" evidence="2">
    <location>
        <begin position="252"/>
        <end position="336"/>
    </location>
</feature>
<dbReference type="AlphaFoldDB" id="A0A4Q7JF77"/>
<name>A0A4Q7JF77_9PSEU</name>
<reference evidence="3 4" key="1">
    <citation type="submission" date="2019-02" db="EMBL/GenBank/DDBJ databases">
        <title>Draft genome sequence of Amycolatopsis sp. 8-3EHSu isolated from roots of Suaeda maritima.</title>
        <authorList>
            <person name="Duangmal K."/>
            <person name="Chantavorakit T."/>
        </authorList>
    </citation>
    <scope>NUCLEOTIDE SEQUENCE [LARGE SCALE GENOMIC DNA]</scope>
    <source>
        <strain evidence="3 4">8-3EHSu</strain>
    </source>
</reference>
<dbReference type="PANTHER" id="PTHR35788">
    <property type="entry name" value="EXPORTED PROTEIN-RELATED"/>
    <property type="match status" value="1"/>
</dbReference>
<keyword evidence="1" id="KW-0812">Transmembrane</keyword>
<keyword evidence="4" id="KW-1185">Reference proteome</keyword>
<dbReference type="Pfam" id="PF04294">
    <property type="entry name" value="VanW"/>
    <property type="match status" value="1"/>
</dbReference>
<feature type="transmembrane region" description="Helical" evidence="1">
    <location>
        <begin position="21"/>
        <end position="39"/>
    </location>
</feature>
<comment type="caution">
    <text evidence="3">The sequence shown here is derived from an EMBL/GenBank/DDBJ whole genome shotgun (WGS) entry which is preliminary data.</text>
</comment>
<evidence type="ECO:0000313" key="4">
    <source>
        <dbReference type="Proteomes" id="UP000292003"/>
    </source>
</evidence>
<sequence>MPTVLERPRTPATRFRRNLGKVFIGLGLFAVAFVIAYAVDLIATIGTVPRGVTVAGIDVGGMDREDAEAKLRTELEPRLTQPVRITAGDVVVHLDPVRSGLGLDWPRTLEQAGDPPFSPITRLLSFFTSREVGVVTVSDPNLLRQAVVDLAVQRINHGMTEGSIGFRPAAGDGAVEAYPIDPRQGQELTDIDGAVTLIRDNWLLSGGVTVPVSVTHPKATAAGVRAALDSLVAKAVAQPVIVQGDGRDAVLRPAEIAAGFRFRPLDDGRLEVLLDQNALQAGLAPQLAPTERQAKDAQITFPGDRPVVQPAEDGRRVAWVKTFEPFMRVIQQPGERRLVAVYEPQRPGVTTDAVNALGIREVVGEFTTSGFSGAMVANVHAMAGKVTGAIVRPGETFSLDQRTGPRSAANGFVAAPVHEDGTGPALIGGGVSQFTSTLYNAVYLAGLADAGHTEHDYYIDWFPPARDAKSLAEDGSTVDMLFTNDGPTGVAVQAVASGSSVTVRIWGTKRFRVESATGPQTDIVDPPVRVGGPGCQPSPGIPGFTVADTRIRYDLRTGAEAGRDTRTVTYRPRPHVLCP</sequence>
<organism evidence="3 4">
    <name type="scientific">Amycolatopsis suaedae</name>
    <dbReference type="NCBI Taxonomy" id="2510978"/>
    <lineage>
        <taxon>Bacteria</taxon>
        <taxon>Bacillati</taxon>
        <taxon>Actinomycetota</taxon>
        <taxon>Actinomycetes</taxon>
        <taxon>Pseudonocardiales</taxon>
        <taxon>Pseudonocardiaceae</taxon>
        <taxon>Amycolatopsis</taxon>
    </lineage>
</organism>
<gene>
    <name evidence="3" type="ORF">EWH70_04460</name>
</gene>
<proteinExistence type="predicted"/>
<dbReference type="EMBL" id="SFCC01000002">
    <property type="protein sequence ID" value="RZQ65453.1"/>
    <property type="molecule type" value="Genomic_DNA"/>
</dbReference>
<dbReference type="InterPro" id="IPR022029">
    <property type="entry name" value="YoaR-like_PG-bd"/>
</dbReference>
<dbReference type="InterPro" id="IPR007391">
    <property type="entry name" value="Vancomycin_resist_VanW"/>
</dbReference>
<dbReference type="Proteomes" id="UP000292003">
    <property type="component" value="Unassembled WGS sequence"/>
</dbReference>
<dbReference type="OrthoDB" id="9813301at2"/>
<dbReference type="InterPro" id="IPR052913">
    <property type="entry name" value="Glycopeptide_resist_protein"/>
</dbReference>
<evidence type="ECO:0000256" key="1">
    <source>
        <dbReference type="SAM" id="Phobius"/>
    </source>
</evidence>
<evidence type="ECO:0000313" key="3">
    <source>
        <dbReference type="EMBL" id="RZQ65453.1"/>
    </source>
</evidence>
<accession>A0A4Q7JF77</accession>
<keyword evidence="1" id="KW-1133">Transmembrane helix</keyword>
<dbReference type="Pfam" id="PF12229">
    <property type="entry name" value="PG_binding_4"/>
    <property type="match status" value="1"/>
</dbReference>